<dbReference type="Pfam" id="PF26639">
    <property type="entry name" value="Het-6_barrel"/>
    <property type="match status" value="1"/>
</dbReference>
<accession>A0A9Q8Z6H6</accession>
<dbReference type="Pfam" id="PF06985">
    <property type="entry name" value="HET"/>
    <property type="match status" value="1"/>
</dbReference>
<reference evidence="3" key="1">
    <citation type="submission" date="2021-12" db="EMBL/GenBank/DDBJ databases">
        <title>Curvularia clavata genome.</title>
        <authorList>
            <person name="Cao Y."/>
        </authorList>
    </citation>
    <scope>NUCLEOTIDE SEQUENCE</scope>
    <source>
        <strain evidence="3">Yc1106</strain>
    </source>
</reference>
<dbReference type="InterPro" id="IPR010730">
    <property type="entry name" value="HET"/>
</dbReference>
<feature type="domain" description="Heterokaryon incompatibility" evidence="2">
    <location>
        <begin position="48"/>
        <end position="207"/>
    </location>
</feature>
<sequence>MEPLPAFTYEPLTANADLRLFLISPGTKKDRITGVLKEASFTDDANAFCALSYCWGAPNFTEEILINGCSFKVTPNLHNALRNLRDVKQEVRLWIDQICINQNDDEEKGRQVKLMSRIYECAGSVAIWLGALEHPKRTERILKRLKPVYEMLPKECFDGQCDIKSVRRLTPKQMSILNLPSPKSTGWAALQSLLSVAWFSRSWIVQEASMANIAQFSWGHGWTDWDTIVAVLQALHLVLPPNVLGCSPEDIPANIVLDIDRVRRSLRERKAPDIVSLALRYKHLAAFDPRDKLYAFLSLSRQQEPFPVSYGIPKEELYCLVAHQAIDDALKANSQRANLEANEGEYEWHPDSVAVQGPSSRLMALLCSAGLANHSPECRLPSWAPDWAFQSKANPIWTTQVERRTSGTTWWPPTIYESRIIRTRLALKAAYQRWQSRGHTVQTIESTTSTTMTMRGTRVTNESTTTTRAIGGGPGHTGKTNKYIIYDPRLTTVSWEGSYHTEGTVISTASLPDTLILEGICIEEITTCTLTNMEPDVPLDKNPDLLQQWLSLAHEMSLYGYSSSRRSPLYPTRPLIHILCMDMVTEAPDAAIITEVPPMFQISAYSDYDDQMRRYLETHHYLLALRNIRYREFFRTSEGLMGLGPRGTRQHDEIWAIAGFKVPLVFRKEGNVHRLIGECFIDSADTMAELTQERNSYGKICVR</sequence>
<evidence type="ECO:0000259" key="2">
    <source>
        <dbReference type="Pfam" id="PF06985"/>
    </source>
</evidence>
<keyword evidence="4" id="KW-1185">Reference proteome</keyword>
<dbReference type="PANTHER" id="PTHR24148">
    <property type="entry name" value="ANKYRIN REPEAT DOMAIN-CONTAINING PROTEIN 39 HOMOLOG-RELATED"/>
    <property type="match status" value="1"/>
</dbReference>
<gene>
    <name evidence="3" type="ORF">yc1106_02067</name>
</gene>
<protein>
    <submittedName>
        <fullName evidence="3">HET-domain-containing protein</fullName>
    </submittedName>
</protein>
<feature type="region of interest" description="Disordered" evidence="1">
    <location>
        <begin position="453"/>
        <end position="474"/>
    </location>
</feature>
<evidence type="ECO:0000313" key="4">
    <source>
        <dbReference type="Proteomes" id="UP001056012"/>
    </source>
</evidence>
<dbReference type="Proteomes" id="UP001056012">
    <property type="component" value="Chromosome 2"/>
</dbReference>
<dbReference type="InterPro" id="IPR052895">
    <property type="entry name" value="HetReg/Transcr_Mod"/>
</dbReference>
<name>A0A9Q8Z6H6_CURCL</name>
<dbReference type="OrthoDB" id="2157530at2759"/>
<feature type="compositionally biased region" description="Low complexity" evidence="1">
    <location>
        <begin position="453"/>
        <end position="468"/>
    </location>
</feature>
<dbReference type="PANTHER" id="PTHR24148:SF73">
    <property type="entry name" value="HET DOMAIN PROTEIN (AFU_ORTHOLOGUE AFUA_8G01020)"/>
    <property type="match status" value="1"/>
</dbReference>
<organism evidence="3 4">
    <name type="scientific">Curvularia clavata</name>
    <dbReference type="NCBI Taxonomy" id="95742"/>
    <lineage>
        <taxon>Eukaryota</taxon>
        <taxon>Fungi</taxon>
        <taxon>Dikarya</taxon>
        <taxon>Ascomycota</taxon>
        <taxon>Pezizomycotina</taxon>
        <taxon>Dothideomycetes</taxon>
        <taxon>Pleosporomycetidae</taxon>
        <taxon>Pleosporales</taxon>
        <taxon>Pleosporineae</taxon>
        <taxon>Pleosporaceae</taxon>
        <taxon>Curvularia</taxon>
    </lineage>
</organism>
<dbReference type="EMBL" id="CP089275">
    <property type="protein sequence ID" value="USP74793.1"/>
    <property type="molecule type" value="Genomic_DNA"/>
</dbReference>
<dbReference type="VEuPathDB" id="FungiDB:yc1106_02067"/>
<evidence type="ECO:0000313" key="3">
    <source>
        <dbReference type="EMBL" id="USP74793.1"/>
    </source>
</evidence>
<proteinExistence type="predicted"/>
<dbReference type="AlphaFoldDB" id="A0A9Q8Z6H6"/>
<evidence type="ECO:0000256" key="1">
    <source>
        <dbReference type="SAM" id="MobiDB-lite"/>
    </source>
</evidence>